<gene>
    <name evidence="5" type="ORF">METZ01_LOCUS443497</name>
</gene>
<dbReference type="InterPro" id="IPR041492">
    <property type="entry name" value="HAD_2"/>
</dbReference>
<dbReference type="NCBIfam" id="TIGR01549">
    <property type="entry name" value="HAD-SF-IA-v1"/>
    <property type="match status" value="1"/>
</dbReference>
<dbReference type="PANTHER" id="PTHR43434:SF23">
    <property type="entry name" value="PHOSPHOGLYCOLATE PHOSPHATASE"/>
    <property type="match status" value="1"/>
</dbReference>
<evidence type="ECO:0000256" key="3">
    <source>
        <dbReference type="ARBA" id="ARBA00022842"/>
    </source>
</evidence>
<dbReference type="InterPro" id="IPR023198">
    <property type="entry name" value="PGP-like_dom2"/>
</dbReference>
<dbReference type="GO" id="GO:0006281">
    <property type="term" value="P:DNA repair"/>
    <property type="evidence" value="ECO:0007669"/>
    <property type="project" value="TreeGrafter"/>
</dbReference>
<dbReference type="InterPro" id="IPR036412">
    <property type="entry name" value="HAD-like_sf"/>
</dbReference>
<dbReference type="AlphaFoldDB" id="A0A382Z5A3"/>
<evidence type="ECO:0000256" key="2">
    <source>
        <dbReference type="ARBA" id="ARBA00022801"/>
    </source>
</evidence>
<evidence type="ECO:0000256" key="4">
    <source>
        <dbReference type="ARBA" id="ARBA00023277"/>
    </source>
</evidence>
<accession>A0A382Z5A3</accession>
<protein>
    <recommendedName>
        <fullName evidence="6">Phosphoglycolate phosphatase</fullName>
    </recommendedName>
</protein>
<feature type="non-terminal residue" evidence="5">
    <location>
        <position position="1"/>
    </location>
</feature>
<dbReference type="Gene3D" id="3.40.50.1000">
    <property type="entry name" value="HAD superfamily/HAD-like"/>
    <property type="match status" value="1"/>
</dbReference>
<organism evidence="5">
    <name type="scientific">marine metagenome</name>
    <dbReference type="NCBI Taxonomy" id="408172"/>
    <lineage>
        <taxon>unclassified sequences</taxon>
        <taxon>metagenomes</taxon>
        <taxon>ecological metagenomes</taxon>
    </lineage>
</organism>
<keyword evidence="4" id="KW-0119">Carbohydrate metabolism</keyword>
<dbReference type="SUPFAM" id="SSF56784">
    <property type="entry name" value="HAD-like"/>
    <property type="match status" value="1"/>
</dbReference>
<evidence type="ECO:0000256" key="1">
    <source>
        <dbReference type="ARBA" id="ARBA00022723"/>
    </source>
</evidence>
<name>A0A382Z5A3_9ZZZZ</name>
<reference evidence="5" key="1">
    <citation type="submission" date="2018-05" db="EMBL/GenBank/DDBJ databases">
        <authorList>
            <person name="Lanie J.A."/>
            <person name="Ng W.-L."/>
            <person name="Kazmierczak K.M."/>
            <person name="Andrzejewski T.M."/>
            <person name="Davidsen T.M."/>
            <person name="Wayne K.J."/>
            <person name="Tettelin H."/>
            <person name="Glass J.I."/>
            <person name="Rusch D."/>
            <person name="Podicherti R."/>
            <person name="Tsui H.-C.T."/>
            <person name="Winkler M.E."/>
        </authorList>
    </citation>
    <scope>NUCLEOTIDE SEQUENCE</scope>
</reference>
<keyword evidence="1" id="KW-0479">Metal-binding</keyword>
<dbReference type="Gene3D" id="1.10.150.240">
    <property type="entry name" value="Putative phosphatase, domain 2"/>
    <property type="match status" value="1"/>
</dbReference>
<dbReference type="InterPro" id="IPR006439">
    <property type="entry name" value="HAD-SF_hydro_IA"/>
</dbReference>
<dbReference type="GO" id="GO:0008967">
    <property type="term" value="F:phosphoglycolate phosphatase activity"/>
    <property type="evidence" value="ECO:0007669"/>
    <property type="project" value="TreeGrafter"/>
</dbReference>
<evidence type="ECO:0008006" key="6">
    <source>
        <dbReference type="Google" id="ProtNLM"/>
    </source>
</evidence>
<dbReference type="InterPro" id="IPR023214">
    <property type="entry name" value="HAD_sf"/>
</dbReference>
<sequence>LNKELLEIYDSCCLINTTPFEGIQDLLEQISSAGLKWGIVTNKPEVYSKKIVNHFFRDQKPNFLITPEISGERKPSPKGLIKACQITGSRPNASFYVGDHLIDIEAGKKANMITIAAAYGYIPKDQSPKKWNAEYIAKSPKEIKNFIPELKN</sequence>
<dbReference type="GO" id="GO:0046872">
    <property type="term" value="F:metal ion binding"/>
    <property type="evidence" value="ECO:0007669"/>
    <property type="project" value="UniProtKB-KW"/>
</dbReference>
<proteinExistence type="predicted"/>
<keyword evidence="3" id="KW-0460">Magnesium</keyword>
<dbReference type="InterPro" id="IPR050155">
    <property type="entry name" value="HAD-like_hydrolase_sf"/>
</dbReference>
<keyword evidence="2" id="KW-0378">Hydrolase</keyword>
<dbReference type="GO" id="GO:0005829">
    <property type="term" value="C:cytosol"/>
    <property type="evidence" value="ECO:0007669"/>
    <property type="project" value="TreeGrafter"/>
</dbReference>
<dbReference type="EMBL" id="UINC01181116">
    <property type="protein sequence ID" value="SVD90643.1"/>
    <property type="molecule type" value="Genomic_DNA"/>
</dbReference>
<evidence type="ECO:0000313" key="5">
    <source>
        <dbReference type="EMBL" id="SVD90643.1"/>
    </source>
</evidence>
<dbReference type="PANTHER" id="PTHR43434">
    <property type="entry name" value="PHOSPHOGLYCOLATE PHOSPHATASE"/>
    <property type="match status" value="1"/>
</dbReference>
<dbReference type="Pfam" id="PF13419">
    <property type="entry name" value="HAD_2"/>
    <property type="match status" value="1"/>
</dbReference>